<feature type="non-terminal residue" evidence="3">
    <location>
        <position position="1"/>
    </location>
</feature>
<dbReference type="Proteomes" id="UP000258309">
    <property type="component" value="Unassembled WGS sequence"/>
</dbReference>
<evidence type="ECO:0000256" key="1">
    <source>
        <dbReference type="SAM" id="MobiDB-lite"/>
    </source>
</evidence>
<dbReference type="OMA" id="FQSAGGM"/>
<feature type="transmembrane region" description="Helical" evidence="2">
    <location>
        <begin position="258"/>
        <end position="279"/>
    </location>
</feature>
<proteinExistence type="predicted"/>
<feature type="non-terminal residue" evidence="3">
    <location>
        <position position="285"/>
    </location>
</feature>
<dbReference type="PANTHER" id="PTHR37488:SF7">
    <property type="entry name" value="DUF1275 DOMAIN PROTEIN"/>
    <property type="match status" value="1"/>
</dbReference>
<name>A0A3E2HHB6_SCYLI</name>
<gene>
    <name evidence="3" type="ORF">B7463_g3519</name>
</gene>
<keyword evidence="4" id="KW-1185">Reference proteome</keyword>
<reference evidence="3 4" key="1">
    <citation type="submission" date="2018-05" db="EMBL/GenBank/DDBJ databases">
        <title>Draft genome sequence of Scytalidium lignicola DSM 105466, a ubiquitous saprotrophic fungus.</title>
        <authorList>
            <person name="Buettner E."/>
            <person name="Gebauer A.M."/>
            <person name="Hofrichter M."/>
            <person name="Liers C."/>
            <person name="Kellner H."/>
        </authorList>
    </citation>
    <scope>NUCLEOTIDE SEQUENCE [LARGE SCALE GENOMIC DNA]</scope>
    <source>
        <strain evidence="3 4">DSM 105466</strain>
    </source>
</reference>
<evidence type="ECO:0008006" key="5">
    <source>
        <dbReference type="Google" id="ProtNLM"/>
    </source>
</evidence>
<feature type="compositionally biased region" description="Basic and acidic residues" evidence="1">
    <location>
        <begin position="18"/>
        <end position="31"/>
    </location>
</feature>
<dbReference type="Pfam" id="PF06912">
    <property type="entry name" value="DUF1275"/>
    <property type="match status" value="1"/>
</dbReference>
<evidence type="ECO:0000313" key="4">
    <source>
        <dbReference type="Proteomes" id="UP000258309"/>
    </source>
</evidence>
<comment type="caution">
    <text evidence="3">The sequence shown here is derived from an EMBL/GenBank/DDBJ whole genome shotgun (WGS) entry which is preliminary data.</text>
</comment>
<dbReference type="InterPro" id="IPR010699">
    <property type="entry name" value="DUF1275"/>
</dbReference>
<keyword evidence="2" id="KW-0812">Transmembrane</keyword>
<organism evidence="3 4">
    <name type="scientific">Scytalidium lignicola</name>
    <name type="common">Hyphomycete</name>
    <dbReference type="NCBI Taxonomy" id="5539"/>
    <lineage>
        <taxon>Eukaryota</taxon>
        <taxon>Fungi</taxon>
        <taxon>Dikarya</taxon>
        <taxon>Ascomycota</taxon>
        <taxon>Pezizomycotina</taxon>
        <taxon>Leotiomycetes</taxon>
        <taxon>Leotiomycetes incertae sedis</taxon>
        <taxon>Scytalidium</taxon>
    </lineage>
</organism>
<accession>A0A3E2HHB6</accession>
<dbReference type="OrthoDB" id="5288586at2759"/>
<dbReference type="EMBL" id="NCSJ02000047">
    <property type="protein sequence ID" value="RFU32820.1"/>
    <property type="molecule type" value="Genomic_DNA"/>
</dbReference>
<feature type="transmembrane region" description="Helical" evidence="2">
    <location>
        <begin position="135"/>
        <end position="154"/>
    </location>
</feature>
<dbReference type="PANTHER" id="PTHR37488">
    <property type="entry name" value="DUF1275 DOMAIN-CONTAINING PROTEIN"/>
    <property type="match status" value="1"/>
</dbReference>
<sequence length="285" mass="31004">MASMRAEEGNPMPSDTLPVHKDASPNGEPKKTIRPSASSRLLSHLKTNISLHYADFPVIFCCFVSGLCDSSAFNAWNTFVSMQTGNTIFLALGASGQPPGEPYGWLKSLTSIFFFLCGCFFFAQTRRINAQARGTLSLSFFIQSVFIIIAASLVQGRVVQEPIGTVIEDSSVTHFKDLIPIGFLAFQSGGQIVASRLLGFNEVPTTVLTSVYCDLMSDVNMLVPFKENLKRNRRVAAAIAILTGGICGGFISKSKARMSTSLWLAAGIKMVISLSWLLWKPKQTS</sequence>
<feature type="transmembrane region" description="Helical" evidence="2">
    <location>
        <begin position="105"/>
        <end position="123"/>
    </location>
</feature>
<feature type="region of interest" description="Disordered" evidence="1">
    <location>
        <begin position="1"/>
        <end position="34"/>
    </location>
</feature>
<keyword evidence="2" id="KW-1133">Transmembrane helix</keyword>
<evidence type="ECO:0000256" key="2">
    <source>
        <dbReference type="SAM" id="Phobius"/>
    </source>
</evidence>
<dbReference type="AlphaFoldDB" id="A0A3E2HHB6"/>
<keyword evidence="2" id="KW-0472">Membrane</keyword>
<feature type="transmembrane region" description="Helical" evidence="2">
    <location>
        <begin position="235"/>
        <end position="252"/>
    </location>
</feature>
<evidence type="ECO:0000313" key="3">
    <source>
        <dbReference type="EMBL" id="RFU32820.1"/>
    </source>
</evidence>
<protein>
    <recommendedName>
        <fullName evidence="5">DUF1275 domain protein</fullName>
    </recommendedName>
</protein>